<comment type="caution">
    <text evidence="1">The sequence shown here is derived from an EMBL/GenBank/DDBJ whole genome shotgun (WGS) entry which is preliminary data.</text>
</comment>
<gene>
    <name evidence="1" type="ORF">Bca52824_012667</name>
</gene>
<organism evidence="1 2">
    <name type="scientific">Brassica carinata</name>
    <name type="common">Ethiopian mustard</name>
    <name type="synonym">Abyssinian cabbage</name>
    <dbReference type="NCBI Taxonomy" id="52824"/>
    <lineage>
        <taxon>Eukaryota</taxon>
        <taxon>Viridiplantae</taxon>
        <taxon>Streptophyta</taxon>
        <taxon>Embryophyta</taxon>
        <taxon>Tracheophyta</taxon>
        <taxon>Spermatophyta</taxon>
        <taxon>Magnoliopsida</taxon>
        <taxon>eudicotyledons</taxon>
        <taxon>Gunneridae</taxon>
        <taxon>Pentapetalae</taxon>
        <taxon>rosids</taxon>
        <taxon>malvids</taxon>
        <taxon>Brassicales</taxon>
        <taxon>Brassicaceae</taxon>
        <taxon>Brassiceae</taxon>
        <taxon>Brassica</taxon>
    </lineage>
</organism>
<reference evidence="1 2" key="1">
    <citation type="submission" date="2020-02" db="EMBL/GenBank/DDBJ databases">
        <authorList>
            <person name="Ma Q."/>
            <person name="Huang Y."/>
            <person name="Song X."/>
            <person name="Pei D."/>
        </authorList>
    </citation>
    <scope>NUCLEOTIDE SEQUENCE [LARGE SCALE GENOMIC DNA]</scope>
    <source>
        <strain evidence="1">Sxm20200214</strain>
        <tissue evidence="1">Leaf</tissue>
    </source>
</reference>
<evidence type="ECO:0000313" key="1">
    <source>
        <dbReference type="EMBL" id="KAG2319454.1"/>
    </source>
</evidence>
<name>A0A8X7VWV9_BRACI</name>
<sequence length="88" mass="9999">MVDHLGCLNNTRILNRTDEARSIFHILIQGHRFPVVVYRNSSSASLPVVVFGCGHKNYGKPQQGTGVLRLVYGKYSLLHRFGSRFSYF</sequence>
<proteinExistence type="predicted"/>
<accession>A0A8X7VWV9</accession>
<protein>
    <submittedName>
        <fullName evidence="1">Uncharacterized protein</fullName>
    </submittedName>
</protein>
<dbReference type="InterPro" id="IPR021109">
    <property type="entry name" value="Peptidase_aspartic_dom_sf"/>
</dbReference>
<dbReference type="AlphaFoldDB" id="A0A8X7VWV9"/>
<keyword evidence="2" id="KW-1185">Reference proteome</keyword>
<evidence type="ECO:0000313" key="2">
    <source>
        <dbReference type="Proteomes" id="UP000886595"/>
    </source>
</evidence>
<dbReference type="OrthoDB" id="2747330at2759"/>
<dbReference type="EMBL" id="JAAMPC010000003">
    <property type="protein sequence ID" value="KAG2319454.1"/>
    <property type="molecule type" value="Genomic_DNA"/>
</dbReference>
<dbReference type="Proteomes" id="UP000886595">
    <property type="component" value="Unassembled WGS sequence"/>
</dbReference>
<dbReference type="Gene3D" id="2.40.70.10">
    <property type="entry name" value="Acid Proteases"/>
    <property type="match status" value="1"/>
</dbReference>